<feature type="compositionally biased region" description="Polar residues" evidence="3">
    <location>
        <begin position="1"/>
        <end position="26"/>
    </location>
</feature>
<dbReference type="Proteomes" id="UP000203795">
    <property type="component" value="Segment DNA A"/>
</dbReference>
<dbReference type="InterPro" id="IPR002488">
    <property type="entry name" value="Gemini_C4"/>
</dbReference>
<dbReference type="KEGG" id="vg:28480557"/>
<name>A0A1B1ZGE5_9GEMI</name>
<protein>
    <submittedName>
        <fullName evidence="4">Silencing suppressor</fullName>
    </submittedName>
</protein>
<dbReference type="Pfam" id="PF01492">
    <property type="entry name" value="Gemini_C4"/>
    <property type="match status" value="1"/>
</dbReference>
<comment type="similarity">
    <text evidence="1">Belongs to the geminiviridae protein AC4/C4 family.</text>
</comment>
<dbReference type="OrthoDB" id="24090at10239"/>
<gene>
    <name evidence="4" type="primary">AC4</name>
</gene>
<sequence length="100" mass="11090">MGNLIYTCSSSSKGNTSARISDSSTWYPHPGQHISIRTFRELNPAPMSSPISIRTETQSNGESSRSTEDLQEGDSKQQTTLTQQHLTREASRKLLEYLGS</sequence>
<evidence type="ECO:0000313" key="4">
    <source>
        <dbReference type="EMBL" id="ANX99789.1"/>
    </source>
</evidence>
<feature type="region of interest" description="Disordered" evidence="3">
    <location>
        <begin position="1"/>
        <end position="29"/>
    </location>
</feature>
<feature type="region of interest" description="Disordered" evidence="3">
    <location>
        <begin position="43"/>
        <end position="88"/>
    </location>
</feature>
<organism evidence="4 5">
    <name type="scientific">Senna leaf curl virus</name>
    <dbReference type="NCBI Taxonomy" id="1884991"/>
    <lineage>
        <taxon>Viruses</taxon>
        <taxon>Monodnaviria</taxon>
        <taxon>Shotokuvirae</taxon>
        <taxon>Cressdnaviricota</taxon>
        <taxon>Repensiviricetes</taxon>
        <taxon>Geplafuvirales</taxon>
        <taxon>Geminiviridae</taxon>
        <taxon>Begomovirus</taxon>
        <taxon>Begomovirus sennae</taxon>
    </lineage>
</organism>
<feature type="compositionally biased region" description="Polar residues" evidence="3">
    <location>
        <begin position="49"/>
        <end position="64"/>
    </location>
</feature>
<dbReference type="EMBL" id="KU852742">
    <property type="protein sequence ID" value="ANX99789.1"/>
    <property type="molecule type" value="Genomic_DNA"/>
</dbReference>
<keyword evidence="5" id="KW-1185">Reference proteome</keyword>
<reference evidence="4 5" key="1">
    <citation type="journal article" date="2016" name="Arch. Virol.">
        <title>Senna leaf curl virus: a novel begomovirus identified in Senna occidentalis.</title>
        <authorList>
            <person name="Kumar J."/>
            <person name="Alok A."/>
            <person name="Kumar J."/>
            <person name="Tuli R."/>
        </authorList>
    </citation>
    <scope>NUCLEOTIDE SEQUENCE [LARGE SCALE GENOMIC DNA]</scope>
    <source>
        <strain evidence="4">Mohali</strain>
    </source>
</reference>
<accession>A0A1B1ZGE5</accession>
<evidence type="ECO:0000256" key="1">
    <source>
        <dbReference type="ARBA" id="ARBA00008996"/>
    </source>
</evidence>
<evidence type="ECO:0000256" key="3">
    <source>
        <dbReference type="SAM" id="MobiDB-lite"/>
    </source>
</evidence>
<evidence type="ECO:0000313" key="5">
    <source>
        <dbReference type="Proteomes" id="UP000203795"/>
    </source>
</evidence>
<dbReference type="GeneID" id="28480557"/>
<proteinExistence type="inferred from homology"/>
<evidence type="ECO:0000256" key="2">
    <source>
        <dbReference type="ARBA" id="ARBA00022581"/>
    </source>
</evidence>
<dbReference type="RefSeq" id="YP_009270642.1">
    <property type="nucleotide sequence ID" value="NC_030748.1"/>
</dbReference>
<keyword evidence="2" id="KW-0945">Host-virus interaction</keyword>